<evidence type="ECO:0000313" key="7">
    <source>
        <dbReference type="EMBL" id="MDA5399127.1"/>
    </source>
</evidence>
<dbReference type="InterPro" id="IPR036188">
    <property type="entry name" value="FAD/NAD-bd_sf"/>
</dbReference>
<evidence type="ECO:0000313" key="8">
    <source>
        <dbReference type="Proteomes" id="UP001151234"/>
    </source>
</evidence>
<dbReference type="InterPro" id="IPR029043">
    <property type="entry name" value="GcvT/YgfZ_C"/>
</dbReference>
<gene>
    <name evidence="7" type="ORF">OQ273_11130</name>
</gene>
<name>A0A9X3ZH07_9HYPH</name>
<dbReference type="Gene3D" id="3.30.70.1400">
    <property type="entry name" value="Aminomethyltransferase beta-barrel domains"/>
    <property type="match status" value="1"/>
</dbReference>
<accession>A0A9X3ZH07</accession>
<dbReference type="InterPro" id="IPR027266">
    <property type="entry name" value="TrmE/GcvT-like"/>
</dbReference>
<evidence type="ECO:0000259" key="6">
    <source>
        <dbReference type="Pfam" id="PF16350"/>
    </source>
</evidence>
<keyword evidence="8" id="KW-1185">Reference proteome</keyword>
<feature type="domain" description="FAD dependent oxidoreductase" evidence="3">
    <location>
        <begin position="10"/>
        <end position="365"/>
    </location>
</feature>
<dbReference type="SUPFAM" id="SSF103025">
    <property type="entry name" value="Folate-binding domain"/>
    <property type="match status" value="1"/>
</dbReference>
<dbReference type="InterPro" id="IPR013977">
    <property type="entry name" value="GcvT_C"/>
</dbReference>
<dbReference type="Pfam" id="PF01571">
    <property type="entry name" value="GCV_T"/>
    <property type="match status" value="1"/>
</dbReference>
<dbReference type="Pfam" id="PF16350">
    <property type="entry name" value="FAO_M"/>
    <property type="match status" value="1"/>
</dbReference>
<dbReference type="InterPro" id="IPR006076">
    <property type="entry name" value="FAD-dep_OxRdtase"/>
</dbReference>
<keyword evidence="2" id="KW-0560">Oxidoreductase</keyword>
<dbReference type="Gene3D" id="2.40.30.110">
    <property type="entry name" value="Aminomethyltransferase beta-barrel domains"/>
    <property type="match status" value="1"/>
</dbReference>
<dbReference type="Gene3D" id="3.50.50.60">
    <property type="entry name" value="FAD/NAD(P)-binding domain"/>
    <property type="match status" value="1"/>
</dbReference>
<evidence type="ECO:0000256" key="1">
    <source>
        <dbReference type="ARBA" id="ARBA00008609"/>
    </source>
</evidence>
<dbReference type="InterPro" id="IPR006222">
    <property type="entry name" value="GCVT_N"/>
</dbReference>
<protein>
    <submittedName>
        <fullName evidence="7">FAD-dependent oxidoreductase</fullName>
    </submittedName>
</protein>
<organism evidence="7 8">
    <name type="scientific">Hoeflea prorocentri</name>
    <dbReference type="NCBI Taxonomy" id="1922333"/>
    <lineage>
        <taxon>Bacteria</taxon>
        <taxon>Pseudomonadati</taxon>
        <taxon>Pseudomonadota</taxon>
        <taxon>Alphaproteobacteria</taxon>
        <taxon>Hyphomicrobiales</taxon>
        <taxon>Rhizobiaceae</taxon>
        <taxon>Hoeflea</taxon>
    </lineage>
</organism>
<dbReference type="InterPro" id="IPR032503">
    <property type="entry name" value="FAO_M"/>
</dbReference>
<dbReference type="Gene3D" id="3.30.1360.120">
    <property type="entry name" value="Probable tRNA modification gtpase trme, domain 1"/>
    <property type="match status" value="1"/>
</dbReference>
<dbReference type="SUPFAM" id="SSF101790">
    <property type="entry name" value="Aminomethyltransferase beta-barrel domain"/>
    <property type="match status" value="1"/>
</dbReference>
<comment type="similarity">
    <text evidence="1">Belongs to the GcvT family.</text>
</comment>
<reference evidence="7" key="1">
    <citation type="submission" date="2022-11" db="EMBL/GenBank/DDBJ databases">
        <title>Draft genome sequence of Hoeflea poritis E7-10 and Hoeflea prorocentri PM5-8, separated from scleractinian coral Porites lutea and marine dinoflagellate.</title>
        <authorList>
            <person name="Zhang G."/>
            <person name="Wei Q."/>
            <person name="Cai L."/>
        </authorList>
    </citation>
    <scope>NUCLEOTIDE SEQUENCE</scope>
    <source>
        <strain evidence="7">PM5-8</strain>
    </source>
</reference>
<feature type="domain" description="FAD dependent oxidoreductase central" evidence="6">
    <location>
        <begin position="371"/>
        <end position="421"/>
    </location>
</feature>
<dbReference type="InterPro" id="IPR028896">
    <property type="entry name" value="GcvT/YgfZ/DmdA"/>
</dbReference>
<dbReference type="Pfam" id="PF01266">
    <property type="entry name" value="DAO"/>
    <property type="match status" value="1"/>
</dbReference>
<dbReference type="Proteomes" id="UP001151234">
    <property type="component" value="Unassembled WGS sequence"/>
</dbReference>
<evidence type="ECO:0000259" key="5">
    <source>
        <dbReference type="Pfam" id="PF08669"/>
    </source>
</evidence>
<dbReference type="SUPFAM" id="SSF54373">
    <property type="entry name" value="FAD-linked reductases, C-terminal domain"/>
    <property type="match status" value="1"/>
</dbReference>
<evidence type="ECO:0000256" key="2">
    <source>
        <dbReference type="ARBA" id="ARBA00023002"/>
    </source>
</evidence>
<dbReference type="GO" id="GO:0016491">
    <property type="term" value="F:oxidoreductase activity"/>
    <property type="evidence" value="ECO:0007669"/>
    <property type="project" value="UniProtKB-KW"/>
</dbReference>
<sequence length="823" mass="90750">MADFPKNTQVLIIGGGVVGCSVAYHLAHLGWTDVVLVERKQLTCGTTWHAAGLIAQLRATINMTRLAKYSQELYGKLEEETGIATGFKRNGSLAVATSEHRMEEFLRNASMAKTHGVDVNVLTTKDCGDMYPYLNTDGVVGGLHIPLDGQGDPANIAMALARGARQKGVKVFENTKVEAIHIRDGRATGALTDKGEISADIVVNCAGMWAHEVGRMAGVNVPLHACEHFYILTEAVQDLPGNLPVLRVPDECAYYKEDAGKILLGAFEPVSKPWGMDGIPDDFCFDELPEDFDHFQPVLEQAVERLPLLETAGIHTFFNGPESFTPDDRYILGPSPEVENFFVAAGFNSVGIQSAGGAGKALAEWIVDSAPPFDLWDVDIRRMSPYQGNRTYLKNRVTETLGLLYADHFPYRQYETARDIRHTPFHDKMAERGACFGETAGWERPHWFVPADDLKKGVKPEYEYSWGRQNWFGYAAEEHRAVREKAGAFDLSAFGKFLVEGPDAMDVLQRICGNDINVEPGRIVYTQWLNERGGIEADLTVSRLAADRFMVITGAAVGTRDFTWLKRHIPEEARCIAVDMTAAEAVLGVMGPNARKILQKVTPADLSKEAFPFGTFQTIELGMVTVRAHRITYVGELGWEIYVSADMARHVFDTVMEAGEGEGLRLAGMHVLDSCRMEKGYRHFGHDVTDEDHVLEAGLGFAVKTAKEDGKFGPFIGRDAVVARKEEGLKNRLVQFLLNDPEPLLFHTEPIVRDGEVVGYLTSGNYGHHLGGAVGLGYVPVREGESAKDMLASQFEIEVAGRRVAATASLKPLYDPTNEQIRQ</sequence>
<dbReference type="Pfam" id="PF08669">
    <property type="entry name" value="GCV_T_C"/>
    <property type="match status" value="1"/>
</dbReference>
<dbReference type="Gene3D" id="3.30.9.10">
    <property type="entry name" value="D-Amino Acid Oxidase, subunit A, domain 2"/>
    <property type="match status" value="1"/>
</dbReference>
<feature type="domain" description="GCVT N-terminal" evidence="4">
    <location>
        <begin position="425"/>
        <end position="707"/>
    </location>
</feature>
<dbReference type="SUPFAM" id="SSF51905">
    <property type="entry name" value="FAD/NAD(P)-binding domain"/>
    <property type="match status" value="1"/>
</dbReference>
<proteinExistence type="inferred from homology"/>
<dbReference type="PANTHER" id="PTHR43757:SF2">
    <property type="entry name" value="AMINOMETHYLTRANSFERASE, MITOCHONDRIAL"/>
    <property type="match status" value="1"/>
</dbReference>
<dbReference type="PANTHER" id="PTHR43757">
    <property type="entry name" value="AMINOMETHYLTRANSFERASE"/>
    <property type="match status" value="1"/>
</dbReference>
<dbReference type="AlphaFoldDB" id="A0A9X3ZH07"/>
<dbReference type="PROSITE" id="PS51257">
    <property type="entry name" value="PROKAR_LIPOPROTEIN"/>
    <property type="match status" value="1"/>
</dbReference>
<feature type="domain" description="Aminomethyltransferase C-terminal" evidence="5">
    <location>
        <begin position="732"/>
        <end position="815"/>
    </location>
</feature>
<dbReference type="RefSeq" id="WP_267990574.1">
    <property type="nucleotide sequence ID" value="NZ_JAPJZI010000001.1"/>
</dbReference>
<evidence type="ECO:0000259" key="4">
    <source>
        <dbReference type="Pfam" id="PF01571"/>
    </source>
</evidence>
<comment type="caution">
    <text evidence="7">The sequence shown here is derived from an EMBL/GenBank/DDBJ whole genome shotgun (WGS) entry which is preliminary data.</text>
</comment>
<dbReference type="EMBL" id="JAPJZI010000001">
    <property type="protein sequence ID" value="MDA5399127.1"/>
    <property type="molecule type" value="Genomic_DNA"/>
</dbReference>
<evidence type="ECO:0000259" key="3">
    <source>
        <dbReference type="Pfam" id="PF01266"/>
    </source>
</evidence>